<dbReference type="OrthoDB" id="4709966at2"/>
<evidence type="ECO:0000256" key="2">
    <source>
        <dbReference type="ARBA" id="ARBA00023125"/>
    </source>
</evidence>
<keyword evidence="3" id="KW-0804">Transcription</keyword>
<evidence type="ECO:0000256" key="4">
    <source>
        <dbReference type="PROSITE-ProRule" id="PRU00335"/>
    </source>
</evidence>
<keyword evidence="2 4" id="KW-0238">DNA-binding</keyword>
<dbReference type="PROSITE" id="PS50977">
    <property type="entry name" value="HTH_TETR_2"/>
    <property type="match status" value="1"/>
</dbReference>
<dbReference type="PANTHER" id="PTHR30055:SF209">
    <property type="entry name" value="POSSIBLE TRANSCRIPTIONAL REGULATORY PROTEIN (PROBABLY TETR-FAMILY)"/>
    <property type="match status" value="1"/>
</dbReference>
<accession>A0A2T0Q981</accession>
<dbReference type="InterPro" id="IPR009057">
    <property type="entry name" value="Homeodomain-like_sf"/>
</dbReference>
<proteinExistence type="predicted"/>
<dbReference type="PRINTS" id="PR00455">
    <property type="entry name" value="HTHTETR"/>
</dbReference>
<feature type="DNA-binding region" description="H-T-H motif" evidence="4">
    <location>
        <begin position="31"/>
        <end position="50"/>
    </location>
</feature>
<evidence type="ECO:0000313" key="7">
    <source>
        <dbReference type="Proteomes" id="UP000237846"/>
    </source>
</evidence>
<comment type="caution">
    <text evidence="6">The sequence shown here is derived from an EMBL/GenBank/DDBJ whole genome shotgun (WGS) entry which is preliminary data.</text>
</comment>
<reference evidence="6 7" key="1">
    <citation type="submission" date="2018-03" db="EMBL/GenBank/DDBJ databases">
        <title>Genomic Encyclopedia of Archaeal and Bacterial Type Strains, Phase II (KMG-II): from individual species to whole genera.</title>
        <authorList>
            <person name="Goeker M."/>
        </authorList>
    </citation>
    <scope>NUCLEOTIDE SEQUENCE [LARGE SCALE GENOMIC DNA]</scope>
    <source>
        <strain evidence="6 7">DSM 45601</strain>
    </source>
</reference>
<dbReference type="InterPro" id="IPR001647">
    <property type="entry name" value="HTH_TetR"/>
</dbReference>
<dbReference type="SUPFAM" id="SSF48498">
    <property type="entry name" value="Tetracyclin repressor-like, C-terminal domain"/>
    <property type="match status" value="1"/>
</dbReference>
<sequence length="196" mass="21344">MVQPTHSRPGRDAMLDAALALLREHGPEALTVRRIAQAVGASTQAVYSSYGGKQALVAALYHEGFRLLRERFERASHAGGPIERLRRMGQEYRAFAGDETELFLLMFGRSVPHFRPDPDALAGAWPAFLALVEGVQAAIDAGELSGDAYRVARILWQAVHGLTHLEIGGYLGRGPEGAAQFDDLQETILAGLRVRT</sequence>
<dbReference type="InterPro" id="IPR036271">
    <property type="entry name" value="Tet_transcr_reg_TetR-rel_C_sf"/>
</dbReference>
<protein>
    <submittedName>
        <fullName evidence="6">TetR family transcriptional regulator</fullName>
    </submittedName>
</protein>
<dbReference type="Gene3D" id="1.10.357.10">
    <property type="entry name" value="Tetracycline Repressor, domain 2"/>
    <property type="match status" value="1"/>
</dbReference>
<dbReference type="AlphaFoldDB" id="A0A2T0Q981"/>
<dbReference type="GO" id="GO:0000976">
    <property type="term" value="F:transcription cis-regulatory region binding"/>
    <property type="evidence" value="ECO:0007669"/>
    <property type="project" value="TreeGrafter"/>
</dbReference>
<evidence type="ECO:0000256" key="1">
    <source>
        <dbReference type="ARBA" id="ARBA00023015"/>
    </source>
</evidence>
<dbReference type="GO" id="GO:0003700">
    <property type="term" value="F:DNA-binding transcription factor activity"/>
    <property type="evidence" value="ECO:0007669"/>
    <property type="project" value="TreeGrafter"/>
</dbReference>
<dbReference type="Pfam" id="PF00440">
    <property type="entry name" value="TetR_N"/>
    <property type="match status" value="1"/>
</dbReference>
<dbReference type="InterPro" id="IPR050109">
    <property type="entry name" value="HTH-type_TetR-like_transc_reg"/>
</dbReference>
<gene>
    <name evidence="6" type="ORF">CLV72_10280</name>
</gene>
<organism evidence="6 7">
    <name type="scientific">Allonocardiopsis opalescens</name>
    <dbReference type="NCBI Taxonomy" id="1144618"/>
    <lineage>
        <taxon>Bacteria</taxon>
        <taxon>Bacillati</taxon>
        <taxon>Actinomycetota</taxon>
        <taxon>Actinomycetes</taxon>
        <taxon>Streptosporangiales</taxon>
        <taxon>Allonocardiopsis</taxon>
    </lineage>
</organism>
<dbReference type="RefSeq" id="WP_106241795.1">
    <property type="nucleotide sequence ID" value="NZ_PVZC01000002.1"/>
</dbReference>
<feature type="domain" description="HTH tetR-type" evidence="5">
    <location>
        <begin position="8"/>
        <end position="68"/>
    </location>
</feature>
<dbReference type="PANTHER" id="PTHR30055">
    <property type="entry name" value="HTH-TYPE TRANSCRIPTIONAL REGULATOR RUTR"/>
    <property type="match status" value="1"/>
</dbReference>
<keyword evidence="7" id="KW-1185">Reference proteome</keyword>
<dbReference type="EMBL" id="PVZC01000002">
    <property type="protein sequence ID" value="PRY00449.1"/>
    <property type="molecule type" value="Genomic_DNA"/>
</dbReference>
<evidence type="ECO:0000313" key="6">
    <source>
        <dbReference type="EMBL" id="PRY00449.1"/>
    </source>
</evidence>
<evidence type="ECO:0000259" key="5">
    <source>
        <dbReference type="PROSITE" id="PS50977"/>
    </source>
</evidence>
<dbReference type="Pfam" id="PF13305">
    <property type="entry name" value="TetR_C_33"/>
    <property type="match status" value="1"/>
</dbReference>
<evidence type="ECO:0000256" key="3">
    <source>
        <dbReference type="ARBA" id="ARBA00023163"/>
    </source>
</evidence>
<dbReference type="SUPFAM" id="SSF46689">
    <property type="entry name" value="Homeodomain-like"/>
    <property type="match status" value="1"/>
</dbReference>
<dbReference type="InterPro" id="IPR025996">
    <property type="entry name" value="MT1864/Rv1816-like_C"/>
</dbReference>
<dbReference type="Proteomes" id="UP000237846">
    <property type="component" value="Unassembled WGS sequence"/>
</dbReference>
<keyword evidence="1" id="KW-0805">Transcription regulation</keyword>
<name>A0A2T0Q981_9ACTN</name>